<accession>A0A6A6YLH4</accession>
<reference evidence="2 4" key="1">
    <citation type="journal article" date="2020" name="Stud. Mycol.">
        <title>101 Dothideomycetes genomes: a test case for predicting lifestyles and emergence of pathogens.</title>
        <authorList>
            <person name="Haridas S."/>
            <person name="Albert R."/>
            <person name="Binder M."/>
            <person name="Bloem J."/>
            <person name="Labutti K."/>
            <person name="Salamov A."/>
            <person name="Andreopoulos B."/>
            <person name="Baker S."/>
            <person name="Barry K."/>
            <person name="Bills G."/>
            <person name="Bluhm B."/>
            <person name="Cannon C."/>
            <person name="Castanera R."/>
            <person name="Culley D."/>
            <person name="Daum C."/>
            <person name="Ezra D."/>
            <person name="Gonzalez J."/>
            <person name="Henrissat B."/>
            <person name="Kuo A."/>
            <person name="Liang C."/>
            <person name="Lipzen A."/>
            <person name="Lutzoni F."/>
            <person name="Magnuson J."/>
            <person name="Mondo S."/>
            <person name="Nolan M."/>
            <person name="Ohm R."/>
            <person name="Pangilinan J."/>
            <person name="Park H.-J."/>
            <person name="Ramirez L."/>
            <person name="Alfaro M."/>
            <person name="Sun H."/>
            <person name="Tritt A."/>
            <person name="Yoshinaga Y."/>
            <person name="Zwiers L.-H."/>
            <person name="Turgeon B."/>
            <person name="Goodwin S."/>
            <person name="Spatafora J."/>
            <person name="Crous P."/>
            <person name="Grigoriev I."/>
        </authorList>
    </citation>
    <scope>NUCLEOTIDE SEQUENCE</scope>
    <source>
        <strain evidence="2 4">CBS 304.34</strain>
    </source>
</reference>
<keyword evidence="1" id="KW-1133">Transmembrane helix</keyword>
<name>A0A6A6YLH4_9PEZI</name>
<evidence type="ECO:0000313" key="3">
    <source>
        <dbReference type="Proteomes" id="UP000504636"/>
    </source>
</evidence>
<evidence type="ECO:0000313" key="2">
    <source>
        <dbReference type="EMBL" id="KAF2809726.1"/>
    </source>
</evidence>
<dbReference type="Proteomes" id="UP000504636">
    <property type="component" value="Unplaced"/>
</dbReference>
<keyword evidence="3" id="KW-1185">Reference proteome</keyword>
<gene>
    <name evidence="2 4" type="ORF">BDZ99DRAFT_35328</name>
</gene>
<protein>
    <submittedName>
        <fullName evidence="2 4">Uncharacterized protein</fullName>
    </submittedName>
</protein>
<evidence type="ECO:0000313" key="4">
    <source>
        <dbReference type="RefSeq" id="XP_033576690.1"/>
    </source>
</evidence>
<sequence>MFLLFFNLFRPWFFHCLSERVWIGWGHFWRFSLVLLGRNYGVLSLMALSGVEGVSTEVADSRVLGPDLGTSRSQEGRAADESITVWRLLKHISFRDVLPVFLNIGLPLLATSAVGALLCTHIAVLYTESTTITFEHARGRVQGY</sequence>
<feature type="transmembrane region" description="Helical" evidence="1">
    <location>
        <begin position="100"/>
        <end position="126"/>
    </location>
</feature>
<reference evidence="4" key="3">
    <citation type="submission" date="2025-04" db="UniProtKB">
        <authorList>
            <consortium name="RefSeq"/>
        </authorList>
    </citation>
    <scope>IDENTIFICATION</scope>
    <source>
        <strain evidence="4">CBS 304.34</strain>
    </source>
</reference>
<organism evidence="2">
    <name type="scientific">Mytilinidion resinicola</name>
    <dbReference type="NCBI Taxonomy" id="574789"/>
    <lineage>
        <taxon>Eukaryota</taxon>
        <taxon>Fungi</taxon>
        <taxon>Dikarya</taxon>
        <taxon>Ascomycota</taxon>
        <taxon>Pezizomycotina</taxon>
        <taxon>Dothideomycetes</taxon>
        <taxon>Pleosporomycetidae</taxon>
        <taxon>Mytilinidiales</taxon>
        <taxon>Mytilinidiaceae</taxon>
        <taxon>Mytilinidion</taxon>
    </lineage>
</organism>
<dbReference type="AlphaFoldDB" id="A0A6A6YLH4"/>
<keyword evidence="1" id="KW-0812">Transmembrane</keyword>
<proteinExistence type="predicted"/>
<dbReference type="GeneID" id="54455450"/>
<dbReference type="RefSeq" id="XP_033576690.1">
    <property type="nucleotide sequence ID" value="XM_033714557.1"/>
</dbReference>
<keyword evidence="1" id="KW-0472">Membrane</keyword>
<dbReference type="EMBL" id="MU003701">
    <property type="protein sequence ID" value="KAF2809726.1"/>
    <property type="molecule type" value="Genomic_DNA"/>
</dbReference>
<reference evidence="4" key="2">
    <citation type="submission" date="2020-04" db="EMBL/GenBank/DDBJ databases">
        <authorList>
            <consortium name="NCBI Genome Project"/>
        </authorList>
    </citation>
    <scope>NUCLEOTIDE SEQUENCE</scope>
    <source>
        <strain evidence="4">CBS 304.34</strain>
    </source>
</reference>
<evidence type="ECO:0000256" key="1">
    <source>
        <dbReference type="SAM" id="Phobius"/>
    </source>
</evidence>